<proteinExistence type="predicted"/>
<keyword evidence="1" id="KW-0812">Transmembrane</keyword>
<sequence>YRLFVPHLEEIDNVPLQVGLFTDSTPGATKEMIAIMQEYGEFVLAVGSSLNVANGSIFGQANVSICVEPLRDDCQATKTEKVKPRIRAVALATDCMKIGANFVLQHEQLPLLSELITAYRHRLRSLPPHHLQAGSGATLRAHLFPHSSKEVVGAVWSFVYNFCRRYSFTLALYFSWLVRHVDFECEFSDLVCSVGYLHDESESNGTLTAHLKLNTEQVRHLVAFQFLCFTIVHSLSWASPLFPVYQNRVFIRPLWLLTVMFLLFMQLIFSTISLDANLLNLITTPQLFGLVVWSICILVVNEVRKLTQRRLFMREQRRRKLAFDTKLGMNSPY</sequence>
<evidence type="ECO:0000256" key="1">
    <source>
        <dbReference type="SAM" id="Phobius"/>
    </source>
</evidence>
<gene>
    <name evidence="2" type="ORF">MSPICULIGERA_LOCUS4042</name>
</gene>
<evidence type="ECO:0000313" key="2">
    <source>
        <dbReference type="EMBL" id="CAJ0565401.1"/>
    </source>
</evidence>
<dbReference type="PANTHER" id="PTHR13219:SF6">
    <property type="entry name" value="TRANSMEMBRANE PROTEIN 94"/>
    <property type="match status" value="1"/>
</dbReference>
<dbReference type="PANTHER" id="PTHR13219">
    <property type="entry name" value="TRANSMEMBRANE PROTEIN 94"/>
    <property type="match status" value="1"/>
</dbReference>
<feature type="non-terminal residue" evidence="2">
    <location>
        <position position="1"/>
    </location>
</feature>
<dbReference type="Proteomes" id="UP001177023">
    <property type="component" value="Unassembled WGS sequence"/>
</dbReference>
<organism evidence="2 3">
    <name type="scientific">Mesorhabditis spiculigera</name>
    <dbReference type="NCBI Taxonomy" id="96644"/>
    <lineage>
        <taxon>Eukaryota</taxon>
        <taxon>Metazoa</taxon>
        <taxon>Ecdysozoa</taxon>
        <taxon>Nematoda</taxon>
        <taxon>Chromadorea</taxon>
        <taxon>Rhabditida</taxon>
        <taxon>Rhabditina</taxon>
        <taxon>Rhabditomorpha</taxon>
        <taxon>Rhabditoidea</taxon>
        <taxon>Rhabditidae</taxon>
        <taxon>Mesorhabditinae</taxon>
        <taxon>Mesorhabditis</taxon>
    </lineage>
</organism>
<keyword evidence="3" id="KW-1185">Reference proteome</keyword>
<feature type="transmembrane region" description="Helical" evidence="1">
    <location>
        <begin position="221"/>
        <end position="242"/>
    </location>
</feature>
<feature type="transmembrane region" description="Helical" evidence="1">
    <location>
        <begin position="278"/>
        <end position="300"/>
    </location>
</feature>
<dbReference type="EMBL" id="CATQJA010001034">
    <property type="protein sequence ID" value="CAJ0565401.1"/>
    <property type="molecule type" value="Genomic_DNA"/>
</dbReference>
<dbReference type="InterPro" id="IPR039720">
    <property type="entry name" value="TMEM94"/>
</dbReference>
<dbReference type="AlphaFoldDB" id="A0AA36FUE0"/>
<accession>A0AA36FUE0</accession>
<feature type="non-terminal residue" evidence="2">
    <location>
        <position position="333"/>
    </location>
</feature>
<protein>
    <recommendedName>
        <fullName evidence="4">Cation-transporting P-type ATPase C-terminal domain-containing protein</fullName>
    </recommendedName>
</protein>
<keyword evidence="1" id="KW-0472">Membrane</keyword>
<feature type="transmembrane region" description="Helical" evidence="1">
    <location>
        <begin position="254"/>
        <end position="272"/>
    </location>
</feature>
<evidence type="ECO:0008006" key="4">
    <source>
        <dbReference type="Google" id="ProtNLM"/>
    </source>
</evidence>
<dbReference type="Gene3D" id="1.20.1110.10">
    <property type="entry name" value="Calcium-transporting ATPase, transmembrane domain"/>
    <property type="match status" value="1"/>
</dbReference>
<keyword evidence="1" id="KW-1133">Transmembrane helix</keyword>
<comment type="caution">
    <text evidence="2">The sequence shown here is derived from an EMBL/GenBank/DDBJ whole genome shotgun (WGS) entry which is preliminary data.</text>
</comment>
<reference evidence="2" key="1">
    <citation type="submission" date="2023-06" db="EMBL/GenBank/DDBJ databases">
        <authorList>
            <person name="Delattre M."/>
        </authorList>
    </citation>
    <scope>NUCLEOTIDE SEQUENCE</scope>
    <source>
        <strain evidence="2">AF72</strain>
    </source>
</reference>
<name>A0AA36FUE0_9BILA</name>
<evidence type="ECO:0000313" key="3">
    <source>
        <dbReference type="Proteomes" id="UP001177023"/>
    </source>
</evidence>